<dbReference type="Gene3D" id="3.60.15.10">
    <property type="entry name" value="Ribonuclease Z/Hydroxyacylglutathione hydrolase-like"/>
    <property type="match status" value="1"/>
</dbReference>
<organism evidence="3 4">
    <name type="scientific">Streptomyces aidingensis</name>
    <dbReference type="NCBI Taxonomy" id="910347"/>
    <lineage>
        <taxon>Bacteria</taxon>
        <taxon>Bacillati</taxon>
        <taxon>Actinomycetota</taxon>
        <taxon>Actinomycetes</taxon>
        <taxon>Kitasatosporales</taxon>
        <taxon>Streptomycetaceae</taxon>
        <taxon>Streptomyces</taxon>
    </lineage>
</organism>
<reference evidence="3 4" key="1">
    <citation type="submission" date="2016-10" db="EMBL/GenBank/DDBJ databases">
        <authorList>
            <person name="de Groot N.N."/>
        </authorList>
    </citation>
    <scope>NUCLEOTIDE SEQUENCE [LARGE SCALE GENOMIC DNA]</scope>
    <source>
        <strain evidence="3 4">CGMCC 4.5739</strain>
    </source>
</reference>
<dbReference type="RefSeq" id="WP_093837574.1">
    <property type="nucleotide sequence ID" value="NZ_FOLM01000002.1"/>
</dbReference>
<evidence type="ECO:0000259" key="2">
    <source>
        <dbReference type="SMART" id="SM00849"/>
    </source>
</evidence>
<dbReference type="PANTHER" id="PTHR42951">
    <property type="entry name" value="METALLO-BETA-LACTAMASE DOMAIN-CONTAINING"/>
    <property type="match status" value="1"/>
</dbReference>
<dbReference type="Proteomes" id="UP000199207">
    <property type="component" value="Unassembled WGS sequence"/>
</dbReference>
<feature type="domain" description="Metallo-beta-lactamase" evidence="2">
    <location>
        <begin position="19"/>
        <end position="213"/>
    </location>
</feature>
<proteinExistence type="predicted"/>
<dbReference type="PANTHER" id="PTHR42951:SF17">
    <property type="entry name" value="METALLO-BETA-LACTAMASE DOMAIN-CONTAINING PROTEIN"/>
    <property type="match status" value="1"/>
</dbReference>
<gene>
    <name evidence="3" type="ORF">SAMN05421773_102266</name>
</gene>
<evidence type="ECO:0000256" key="1">
    <source>
        <dbReference type="SAM" id="MobiDB-lite"/>
    </source>
</evidence>
<dbReference type="SUPFAM" id="SSF56281">
    <property type="entry name" value="Metallo-hydrolase/oxidoreductase"/>
    <property type="match status" value="1"/>
</dbReference>
<sequence length="232" mass="25202">MTRRPAPQPRNLVTVDLMQSTAYAVRGERTVLVDTGPAGQEDRLLRRLAKAGVQPADISLIVLTHCHPDHAGGAAELRQRLGVPVAVHAEEADWAASGRSDFYQVQRPFGHLLRRLMRPTFPAFPPDIVLEHGAALDEHGAPLTVLHTPGHTPGSVTLLHRPGRDALVGDLLAGGMLRRNRPAAPFFAQDPGQLDTSLHTVLAQGPDRLLFGHGRPATAESAHRRLGRITRR</sequence>
<protein>
    <submittedName>
        <fullName evidence="3">Glyoxylase, beta-lactamase superfamily II</fullName>
    </submittedName>
</protein>
<dbReference type="InterPro" id="IPR050855">
    <property type="entry name" value="NDM-1-like"/>
</dbReference>
<dbReference type="InterPro" id="IPR036866">
    <property type="entry name" value="RibonucZ/Hydroxyglut_hydro"/>
</dbReference>
<dbReference type="CDD" id="cd07721">
    <property type="entry name" value="yflN-like_MBL-fold"/>
    <property type="match status" value="1"/>
</dbReference>
<dbReference type="STRING" id="910347.SAMN05421773_102266"/>
<keyword evidence="4" id="KW-1185">Reference proteome</keyword>
<dbReference type="OrthoDB" id="2971563at2"/>
<feature type="region of interest" description="Disordered" evidence="1">
    <location>
        <begin position="212"/>
        <end position="232"/>
    </location>
</feature>
<dbReference type="Pfam" id="PF00753">
    <property type="entry name" value="Lactamase_B"/>
    <property type="match status" value="1"/>
</dbReference>
<dbReference type="InterPro" id="IPR001279">
    <property type="entry name" value="Metallo-B-lactamas"/>
</dbReference>
<dbReference type="AlphaFoldDB" id="A0A1I1H591"/>
<dbReference type="EMBL" id="FOLM01000002">
    <property type="protein sequence ID" value="SFC19339.1"/>
    <property type="molecule type" value="Genomic_DNA"/>
</dbReference>
<dbReference type="SMART" id="SM00849">
    <property type="entry name" value="Lactamase_B"/>
    <property type="match status" value="1"/>
</dbReference>
<name>A0A1I1H591_9ACTN</name>
<evidence type="ECO:0000313" key="3">
    <source>
        <dbReference type="EMBL" id="SFC19339.1"/>
    </source>
</evidence>
<accession>A0A1I1H591</accession>
<evidence type="ECO:0000313" key="4">
    <source>
        <dbReference type="Proteomes" id="UP000199207"/>
    </source>
</evidence>